<feature type="domain" description="Reverse transcriptase Ty1/copia-type" evidence="2">
    <location>
        <begin position="275"/>
        <end position="426"/>
    </location>
</feature>
<accession>A0A6L2K345</accession>
<keyword evidence="1" id="KW-0812">Transmembrane</keyword>
<gene>
    <name evidence="4" type="ORF">Tci_015731</name>
</gene>
<dbReference type="InterPro" id="IPR013103">
    <property type="entry name" value="RVT_2"/>
</dbReference>
<dbReference type="Pfam" id="PF13976">
    <property type="entry name" value="gag_pre-integrs"/>
    <property type="match status" value="1"/>
</dbReference>
<keyword evidence="4" id="KW-0695">RNA-directed DNA polymerase</keyword>
<evidence type="ECO:0000313" key="4">
    <source>
        <dbReference type="EMBL" id="GEU43753.1"/>
    </source>
</evidence>
<sequence length="689" mass="77970">MVRKEVAHQIILGVTNETHGIATGLIVEETDGMGLSTKGFRIFDGQKKPATRDDKSHLKCEKCGMNRHTKDQCFKIIGYPDWWIDGYKTASNKGAKKYKPSTSPTANTRTGQIIGRGTKKDGLYYIDEVVQSSTVMLAHGTIEREGWFWHRRLGHPSVSYLHTLFSDLFPLNKPRYGVNKKGYRYYSPKTHRLFTSMNCNFLETHYYYSPQHSGQEEEQGDPLSWLSYTSASTIGNEIQNHSTTSAEAPNISATPEHPVPDMISEEQEEEMPRKELKEEVYMEAPLGFSEHFKPGEACQLKKSLYGLKQSLRAWFGRFTLTVKRYGFKQSNSDHTLFLKNRKNCVTCLIIYVDDMVITRNDEEEIKRLKEGLFIEFEMKDLGNLKYFLGIKVLRSPKGIFICQKKYILDLLVEIGMINCKPADTSMMVNQKLFMENKSKLDNRNRYQRLVGKLIYLSHTRPDIAYAVGVVSRLMHQPQVAHMNAALRIVRYLKGTAGHGVLFRSNRHLNIQMYTDVDWAGDKGNRRSTSGIKEKLEAGIIELPNTRAPEIPTHVEEDSQSRLPMKKSGDGAAAVVVVVLLWLCCCGCGGGAAVVVLCCGGVVVGLWWRCCGGGVVLLLWLLFGSGVVLVNMENYKRRQKLIRTIVYVYNTSMIPGSYVPTRLQLKVNPSFDGLKLNEIDLNNGNDGEKL</sequence>
<dbReference type="GO" id="GO:0003964">
    <property type="term" value="F:RNA-directed DNA polymerase activity"/>
    <property type="evidence" value="ECO:0007669"/>
    <property type="project" value="UniProtKB-KW"/>
</dbReference>
<evidence type="ECO:0000256" key="1">
    <source>
        <dbReference type="SAM" id="Phobius"/>
    </source>
</evidence>
<dbReference type="EMBL" id="BKCJ010001751">
    <property type="protein sequence ID" value="GEU43753.1"/>
    <property type="molecule type" value="Genomic_DNA"/>
</dbReference>
<feature type="transmembrane region" description="Helical" evidence="1">
    <location>
        <begin position="571"/>
        <end position="593"/>
    </location>
</feature>
<dbReference type="Pfam" id="PF07727">
    <property type="entry name" value="RVT_2"/>
    <property type="match status" value="1"/>
</dbReference>
<dbReference type="SUPFAM" id="SSF56672">
    <property type="entry name" value="DNA/RNA polymerases"/>
    <property type="match status" value="1"/>
</dbReference>
<dbReference type="PANTHER" id="PTHR11439:SF467">
    <property type="entry name" value="INTEGRASE CATALYTIC DOMAIN-CONTAINING PROTEIN"/>
    <property type="match status" value="1"/>
</dbReference>
<proteinExistence type="predicted"/>
<feature type="transmembrane region" description="Helical" evidence="1">
    <location>
        <begin position="605"/>
        <end position="629"/>
    </location>
</feature>
<organism evidence="4">
    <name type="scientific">Tanacetum cinerariifolium</name>
    <name type="common">Dalmatian daisy</name>
    <name type="synonym">Chrysanthemum cinerariifolium</name>
    <dbReference type="NCBI Taxonomy" id="118510"/>
    <lineage>
        <taxon>Eukaryota</taxon>
        <taxon>Viridiplantae</taxon>
        <taxon>Streptophyta</taxon>
        <taxon>Embryophyta</taxon>
        <taxon>Tracheophyta</taxon>
        <taxon>Spermatophyta</taxon>
        <taxon>Magnoliopsida</taxon>
        <taxon>eudicotyledons</taxon>
        <taxon>Gunneridae</taxon>
        <taxon>Pentapetalae</taxon>
        <taxon>asterids</taxon>
        <taxon>campanulids</taxon>
        <taxon>Asterales</taxon>
        <taxon>Asteraceae</taxon>
        <taxon>Asteroideae</taxon>
        <taxon>Anthemideae</taxon>
        <taxon>Anthemidinae</taxon>
        <taxon>Tanacetum</taxon>
    </lineage>
</organism>
<keyword evidence="1" id="KW-0472">Membrane</keyword>
<dbReference type="AlphaFoldDB" id="A0A6L2K345"/>
<reference evidence="4" key="1">
    <citation type="journal article" date="2019" name="Sci. Rep.">
        <title>Draft genome of Tanacetum cinerariifolium, the natural source of mosquito coil.</title>
        <authorList>
            <person name="Yamashiro T."/>
            <person name="Shiraishi A."/>
            <person name="Satake H."/>
            <person name="Nakayama K."/>
        </authorList>
    </citation>
    <scope>NUCLEOTIDE SEQUENCE</scope>
</reference>
<keyword evidence="4" id="KW-0808">Transferase</keyword>
<evidence type="ECO:0000259" key="2">
    <source>
        <dbReference type="Pfam" id="PF07727"/>
    </source>
</evidence>
<dbReference type="PANTHER" id="PTHR11439">
    <property type="entry name" value="GAG-POL-RELATED RETROTRANSPOSON"/>
    <property type="match status" value="1"/>
</dbReference>
<dbReference type="InterPro" id="IPR025724">
    <property type="entry name" value="GAG-pre-integrase_dom"/>
</dbReference>
<keyword evidence="1" id="KW-1133">Transmembrane helix</keyword>
<protein>
    <submittedName>
        <fullName evidence="4">Putative reverse transcriptase, RNA-dependent DNA polymerase</fullName>
    </submittedName>
</protein>
<feature type="domain" description="GAG-pre-integrase" evidence="3">
    <location>
        <begin position="122"/>
        <end position="170"/>
    </location>
</feature>
<comment type="caution">
    <text evidence="4">The sequence shown here is derived from an EMBL/GenBank/DDBJ whole genome shotgun (WGS) entry which is preliminary data.</text>
</comment>
<dbReference type="InterPro" id="IPR043502">
    <property type="entry name" value="DNA/RNA_pol_sf"/>
</dbReference>
<keyword evidence="4" id="KW-0548">Nucleotidyltransferase</keyword>
<evidence type="ECO:0000259" key="3">
    <source>
        <dbReference type="Pfam" id="PF13976"/>
    </source>
</evidence>
<name>A0A6L2K345_TANCI</name>